<feature type="transmembrane region" description="Helical" evidence="9">
    <location>
        <begin position="296"/>
        <end position="319"/>
    </location>
</feature>
<evidence type="ECO:0000256" key="8">
    <source>
        <dbReference type="ARBA" id="ARBA00023136"/>
    </source>
</evidence>
<keyword evidence="5 9" id="KW-0812">Transmembrane</keyword>
<feature type="chain" id="PRO_5007066710" description="ABC transmembrane type-1 domain-containing protein" evidence="10">
    <location>
        <begin position="22"/>
        <end position="515"/>
    </location>
</feature>
<evidence type="ECO:0000256" key="5">
    <source>
        <dbReference type="ARBA" id="ARBA00022692"/>
    </source>
</evidence>
<evidence type="ECO:0000256" key="1">
    <source>
        <dbReference type="ARBA" id="ARBA00004651"/>
    </source>
</evidence>
<keyword evidence="13" id="KW-1185">Reference proteome</keyword>
<dbReference type="InterPro" id="IPR010065">
    <property type="entry name" value="AA_ABC_transptr_permease_3TM"/>
</dbReference>
<keyword evidence="6" id="KW-0029">Amino-acid transport</keyword>
<dbReference type="InterPro" id="IPR000515">
    <property type="entry name" value="MetI-like"/>
</dbReference>
<feature type="domain" description="ABC transmembrane type-1" evidence="11">
    <location>
        <begin position="295"/>
        <end position="488"/>
    </location>
</feature>
<protein>
    <recommendedName>
        <fullName evidence="11">ABC transmembrane type-1 domain-containing protein</fullName>
    </recommendedName>
</protein>
<feature type="transmembrane region" description="Helical" evidence="9">
    <location>
        <begin position="470"/>
        <end position="491"/>
    </location>
</feature>
<dbReference type="EMBL" id="CP013213">
    <property type="protein sequence ID" value="AMC93502.1"/>
    <property type="molecule type" value="Genomic_DNA"/>
</dbReference>
<dbReference type="InterPro" id="IPR043429">
    <property type="entry name" value="ArtM/GltK/GlnP/TcyL/YhdX-like"/>
</dbReference>
<dbReference type="GO" id="GO:0043190">
    <property type="term" value="C:ATP-binding cassette (ABC) transporter complex"/>
    <property type="evidence" value="ECO:0007669"/>
    <property type="project" value="InterPro"/>
</dbReference>
<dbReference type="KEGG" id="erl:AOC36_05760"/>
<dbReference type="SMART" id="SM00062">
    <property type="entry name" value="PBPb"/>
    <property type="match status" value="1"/>
</dbReference>
<evidence type="ECO:0000256" key="3">
    <source>
        <dbReference type="ARBA" id="ARBA00022448"/>
    </source>
</evidence>
<dbReference type="SUPFAM" id="SSF53850">
    <property type="entry name" value="Periplasmic binding protein-like II"/>
    <property type="match status" value="1"/>
</dbReference>
<dbReference type="InterPro" id="IPR035906">
    <property type="entry name" value="MetI-like_sf"/>
</dbReference>
<dbReference type="PROSITE" id="PS50928">
    <property type="entry name" value="ABC_TM1"/>
    <property type="match status" value="1"/>
</dbReference>
<accession>A0A0X8GZX2</accession>
<evidence type="ECO:0000256" key="7">
    <source>
        <dbReference type="ARBA" id="ARBA00022989"/>
    </source>
</evidence>
<dbReference type="RefSeq" id="WP_067632353.1">
    <property type="nucleotide sequence ID" value="NZ_CP013213.1"/>
</dbReference>
<comment type="similarity">
    <text evidence="2">Belongs to the binding-protein-dependent transport system permease family. HisMQ subfamily.</text>
</comment>
<dbReference type="AlphaFoldDB" id="A0A0X8GZX2"/>
<evidence type="ECO:0000313" key="13">
    <source>
        <dbReference type="Proteomes" id="UP000063781"/>
    </source>
</evidence>
<dbReference type="PROSITE" id="PS51257">
    <property type="entry name" value="PROKAR_LIPOPROTEIN"/>
    <property type="match status" value="1"/>
</dbReference>
<dbReference type="Gene3D" id="3.40.190.10">
    <property type="entry name" value="Periplasmic binding protein-like II"/>
    <property type="match status" value="2"/>
</dbReference>
<dbReference type="GO" id="GO:0022857">
    <property type="term" value="F:transmembrane transporter activity"/>
    <property type="evidence" value="ECO:0007669"/>
    <property type="project" value="InterPro"/>
</dbReference>
<evidence type="ECO:0000259" key="11">
    <source>
        <dbReference type="PROSITE" id="PS50928"/>
    </source>
</evidence>
<reference evidence="12 13" key="1">
    <citation type="submission" date="2015-10" db="EMBL/GenBank/DDBJ databases">
        <title>Erysipelothrix larvae sp. LV19 isolated from the larval gut of the rhinoceros beetle, Trypoxylus dichotomus.</title>
        <authorList>
            <person name="Lim S."/>
            <person name="Kim B.-C."/>
        </authorList>
    </citation>
    <scope>NUCLEOTIDE SEQUENCE [LARGE SCALE GENOMIC DNA]</scope>
    <source>
        <strain evidence="12 13">LV19</strain>
    </source>
</reference>
<dbReference type="Gene3D" id="1.10.3720.10">
    <property type="entry name" value="MetI-like"/>
    <property type="match status" value="1"/>
</dbReference>
<evidence type="ECO:0000256" key="6">
    <source>
        <dbReference type="ARBA" id="ARBA00022970"/>
    </source>
</evidence>
<dbReference type="PANTHER" id="PTHR30614">
    <property type="entry name" value="MEMBRANE COMPONENT OF AMINO ACID ABC TRANSPORTER"/>
    <property type="match status" value="1"/>
</dbReference>
<evidence type="ECO:0000256" key="2">
    <source>
        <dbReference type="ARBA" id="ARBA00010072"/>
    </source>
</evidence>
<feature type="transmembrane region" description="Helical" evidence="9">
    <location>
        <begin position="443"/>
        <end position="464"/>
    </location>
</feature>
<evidence type="ECO:0000256" key="4">
    <source>
        <dbReference type="ARBA" id="ARBA00022475"/>
    </source>
</evidence>
<dbReference type="SUPFAM" id="SSF161098">
    <property type="entry name" value="MetI-like"/>
    <property type="match status" value="1"/>
</dbReference>
<dbReference type="Proteomes" id="UP000063781">
    <property type="component" value="Chromosome"/>
</dbReference>
<dbReference type="STRING" id="1514105.AOC36_05760"/>
<keyword evidence="8 9" id="KW-0472">Membrane</keyword>
<evidence type="ECO:0000256" key="9">
    <source>
        <dbReference type="RuleBase" id="RU363032"/>
    </source>
</evidence>
<evidence type="ECO:0000256" key="10">
    <source>
        <dbReference type="SAM" id="SignalP"/>
    </source>
</evidence>
<dbReference type="PANTHER" id="PTHR30614:SF20">
    <property type="entry name" value="GLUTAMINE TRANSPORT SYSTEM PERMEASE PROTEIN GLNP"/>
    <property type="match status" value="1"/>
</dbReference>
<dbReference type="InterPro" id="IPR001638">
    <property type="entry name" value="Solute-binding_3/MltF_N"/>
</dbReference>
<organism evidence="12 13">
    <name type="scientific">Erysipelothrix larvae</name>
    <dbReference type="NCBI Taxonomy" id="1514105"/>
    <lineage>
        <taxon>Bacteria</taxon>
        <taxon>Bacillati</taxon>
        <taxon>Bacillota</taxon>
        <taxon>Erysipelotrichia</taxon>
        <taxon>Erysipelotrichales</taxon>
        <taxon>Erysipelotrichaceae</taxon>
        <taxon>Erysipelothrix</taxon>
    </lineage>
</organism>
<evidence type="ECO:0000313" key="12">
    <source>
        <dbReference type="EMBL" id="AMC93502.1"/>
    </source>
</evidence>
<dbReference type="NCBIfam" id="TIGR01726">
    <property type="entry name" value="HEQRo_perm_3TM"/>
    <property type="match status" value="1"/>
</dbReference>
<gene>
    <name evidence="12" type="ORF">AOC36_05760</name>
</gene>
<dbReference type="CDD" id="cd06261">
    <property type="entry name" value="TM_PBP2"/>
    <property type="match status" value="1"/>
</dbReference>
<keyword evidence="7 9" id="KW-1133">Transmembrane helix</keyword>
<sequence length="515" mass="56101">MRKLLLIIGAMLILITGCSSVDDGDKDTFVVGMECGYAPYNWTESSATETNVEIDGGQFCEGYDVQISRRLADIMGKELVIKKLSWEGLILSLQTGQIDAIIAGMSPTTERKKEISFSNPYYTEDVGFGVVVSAASPLANSTSIDGFENARIAAQIGTFHVDLLDQLTGIQKVENLKDFATMTVTLQSGELDGFVSDSITGNQIAQSNSDLKFILLDGDEGFTIEDYMVSVSVGIAKENTELLADVNAALAQIPVEDQIALMQQANNQQFATEGNFFEVVMSILQNNKESFVRGTLITLFISLSATAIGFLIALFVAITRNTKVTNAIANVYITIFRGTPMMVQAMVIYFGASFFFSGFRWSSLPFGNIVAGIIVVSINTGAYLSETIRSGIQAIDSGQFEAAKSLGFTRWQTMTKIILPQAIKNVIPALGNELIVNVKDTSVLNVIAVTELFFVSNGIASTTYKMFQTFTITSIIYLVLTTILTILLRFVELRMDKTKTKASSYPTSTSSSVHY</sequence>
<dbReference type="Pfam" id="PF00528">
    <property type="entry name" value="BPD_transp_1"/>
    <property type="match status" value="1"/>
</dbReference>
<feature type="transmembrane region" description="Helical" evidence="9">
    <location>
        <begin position="331"/>
        <end position="352"/>
    </location>
</feature>
<proteinExistence type="inferred from homology"/>
<keyword evidence="10" id="KW-0732">Signal</keyword>
<dbReference type="Pfam" id="PF00497">
    <property type="entry name" value="SBP_bac_3"/>
    <property type="match status" value="1"/>
</dbReference>
<feature type="signal peptide" evidence="10">
    <location>
        <begin position="1"/>
        <end position="21"/>
    </location>
</feature>
<keyword evidence="3 9" id="KW-0813">Transport</keyword>
<dbReference type="GO" id="GO:0006865">
    <property type="term" value="P:amino acid transport"/>
    <property type="evidence" value="ECO:0007669"/>
    <property type="project" value="UniProtKB-KW"/>
</dbReference>
<comment type="subcellular location">
    <subcellularLocation>
        <location evidence="1 9">Cell membrane</location>
        <topology evidence="1 9">Multi-pass membrane protein</topology>
    </subcellularLocation>
</comment>
<feature type="transmembrane region" description="Helical" evidence="9">
    <location>
        <begin position="364"/>
        <end position="384"/>
    </location>
</feature>
<name>A0A0X8GZX2_9FIRM</name>
<keyword evidence="4" id="KW-1003">Cell membrane</keyword>